<protein>
    <submittedName>
        <fullName evidence="1">Uncharacterized protein</fullName>
    </submittedName>
</protein>
<evidence type="ECO:0000313" key="2">
    <source>
        <dbReference type="Proteomes" id="UP000092024"/>
    </source>
</evidence>
<keyword evidence="2" id="KW-1185">Reference proteome</keyword>
<organism evidence="1 2">
    <name type="scientific">Paenibacillus oryzae</name>
    <dbReference type="NCBI Taxonomy" id="1844972"/>
    <lineage>
        <taxon>Bacteria</taxon>
        <taxon>Bacillati</taxon>
        <taxon>Bacillota</taxon>
        <taxon>Bacilli</taxon>
        <taxon>Bacillales</taxon>
        <taxon>Paenibacillaceae</taxon>
        <taxon>Paenibacillus</taxon>
    </lineage>
</organism>
<accession>A0A1A5YB82</accession>
<sequence length="149" mass="16397">MLCLSLHDSLYPEQDPGQLTVSRIEVFVIPALAIDNEGYRVCLRLTTEHGYGWSEVFLAKQDYVFFEPESWGKQLQGFIGRFPLSSLTTRLTEMIAGKADADNRAFSLFAAALGAIQQQYASGVAAVSSAIPAEESVLQLRSISYISLD</sequence>
<comment type="caution">
    <text evidence="1">The sequence shown here is derived from an EMBL/GenBank/DDBJ whole genome shotgun (WGS) entry which is preliminary data.</text>
</comment>
<dbReference type="EMBL" id="LYPA01000076">
    <property type="protein sequence ID" value="OBR62869.1"/>
    <property type="molecule type" value="Genomic_DNA"/>
</dbReference>
<name>A0A1A5YB82_9BACL</name>
<dbReference type="Proteomes" id="UP000092024">
    <property type="component" value="Unassembled WGS sequence"/>
</dbReference>
<proteinExistence type="predicted"/>
<gene>
    <name evidence="1" type="ORF">A7K91_09045</name>
</gene>
<dbReference type="AlphaFoldDB" id="A0A1A5YB82"/>
<evidence type="ECO:0000313" key="1">
    <source>
        <dbReference type="EMBL" id="OBR62869.1"/>
    </source>
</evidence>
<reference evidence="1 2" key="1">
    <citation type="submission" date="2016-05" db="EMBL/GenBank/DDBJ databases">
        <title>Paenibacillus oryzae. sp. nov., isolated from the rice root.</title>
        <authorList>
            <person name="Zhang J."/>
            <person name="Zhang X."/>
        </authorList>
    </citation>
    <scope>NUCLEOTIDE SEQUENCE [LARGE SCALE GENOMIC DNA]</scope>
    <source>
        <strain evidence="1 2">1DrF-4</strain>
    </source>
</reference>